<feature type="compositionally biased region" description="Acidic residues" evidence="2">
    <location>
        <begin position="360"/>
        <end position="370"/>
    </location>
</feature>
<dbReference type="PANTHER" id="PTHR24121:SF23">
    <property type="entry name" value="NO MECHANORECEPTOR POTENTIAL C, ISOFORM H"/>
    <property type="match status" value="1"/>
</dbReference>
<dbReference type="InterPro" id="IPR002110">
    <property type="entry name" value="Ankyrin_rpt"/>
</dbReference>
<dbReference type="Gene3D" id="1.25.40.20">
    <property type="entry name" value="Ankyrin repeat-containing domain"/>
    <property type="match status" value="3"/>
</dbReference>
<dbReference type="Pfam" id="PF12796">
    <property type="entry name" value="Ank_2"/>
    <property type="match status" value="3"/>
</dbReference>
<reference evidence="3" key="3">
    <citation type="submission" date="2025-09" db="UniProtKB">
        <authorList>
            <consortium name="Ensembl"/>
        </authorList>
    </citation>
    <scope>IDENTIFICATION</scope>
</reference>
<dbReference type="AlphaFoldDB" id="A0A8C5E907"/>
<dbReference type="PROSITE" id="PS50297">
    <property type="entry name" value="ANK_REP_REGION"/>
    <property type="match status" value="3"/>
</dbReference>
<feature type="compositionally biased region" description="Polar residues" evidence="2">
    <location>
        <begin position="349"/>
        <end position="359"/>
    </location>
</feature>
<keyword evidence="4" id="KW-1185">Reference proteome</keyword>
<evidence type="ECO:0000256" key="2">
    <source>
        <dbReference type="SAM" id="MobiDB-lite"/>
    </source>
</evidence>
<name>A0A8C5E907_GOUWI</name>
<evidence type="ECO:0008006" key="5">
    <source>
        <dbReference type="Google" id="ProtNLM"/>
    </source>
</evidence>
<keyword evidence="1" id="KW-0040">ANK repeat</keyword>
<evidence type="ECO:0000313" key="3">
    <source>
        <dbReference type="Ensembl" id="ENSGWIP00000017258.1"/>
    </source>
</evidence>
<reference evidence="3" key="1">
    <citation type="submission" date="2020-06" db="EMBL/GenBank/DDBJ databases">
        <authorList>
            <consortium name="Wellcome Sanger Institute Data Sharing"/>
        </authorList>
    </citation>
    <scope>NUCLEOTIDE SEQUENCE [LARGE SCALE GENOMIC DNA]</scope>
</reference>
<dbReference type="PROSITE" id="PS50088">
    <property type="entry name" value="ANK_REPEAT"/>
    <property type="match status" value="4"/>
</dbReference>
<evidence type="ECO:0000256" key="1">
    <source>
        <dbReference type="PROSITE-ProRule" id="PRU00023"/>
    </source>
</evidence>
<evidence type="ECO:0000313" key="4">
    <source>
        <dbReference type="Proteomes" id="UP000694680"/>
    </source>
</evidence>
<protein>
    <recommendedName>
        <fullName evidence="5">Ankyrin repeat domain 44</fullName>
    </recommendedName>
</protein>
<dbReference type="SUPFAM" id="SSF48403">
    <property type="entry name" value="Ankyrin repeat"/>
    <property type="match status" value="2"/>
</dbReference>
<feature type="region of interest" description="Disordered" evidence="2">
    <location>
        <begin position="317"/>
        <end position="370"/>
    </location>
</feature>
<reference evidence="3" key="2">
    <citation type="submission" date="2025-08" db="UniProtKB">
        <authorList>
            <consortium name="Ensembl"/>
        </authorList>
    </citation>
    <scope>IDENTIFICATION</scope>
</reference>
<feature type="repeat" description="ANK" evidence="1">
    <location>
        <begin position="83"/>
        <end position="105"/>
    </location>
</feature>
<proteinExistence type="predicted"/>
<dbReference type="InterPro" id="IPR036770">
    <property type="entry name" value="Ankyrin_rpt-contain_sf"/>
</dbReference>
<accession>A0A8C5E907</accession>
<dbReference type="Proteomes" id="UP000694680">
    <property type="component" value="Chromosome 21"/>
</dbReference>
<feature type="repeat" description="ANK" evidence="1">
    <location>
        <begin position="150"/>
        <end position="182"/>
    </location>
</feature>
<feature type="repeat" description="ANK" evidence="1">
    <location>
        <begin position="251"/>
        <end position="283"/>
    </location>
</feature>
<organism evidence="3 4">
    <name type="scientific">Gouania willdenowi</name>
    <name type="common">Blunt-snouted clingfish</name>
    <name type="synonym">Lepadogaster willdenowi</name>
    <dbReference type="NCBI Taxonomy" id="441366"/>
    <lineage>
        <taxon>Eukaryota</taxon>
        <taxon>Metazoa</taxon>
        <taxon>Chordata</taxon>
        <taxon>Craniata</taxon>
        <taxon>Vertebrata</taxon>
        <taxon>Euteleostomi</taxon>
        <taxon>Actinopterygii</taxon>
        <taxon>Neopterygii</taxon>
        <taxon>Teleostei</taxon>
        <taxon>Neoteleostei</taxon>
        <taxon>Acanthomorphata</taxon>
        <taxon>Ovalentaria</taxon>
        <taxon>Blenniimorphae</taxon>
        <taxon>Blenniiformes</taxon>
        <taxon>Gobiesocoidei</taxon>
        <taxon>Gobiesocidae</taxon>
        <taxon>Gobiesocinae</taxon>
        <taxon>Gouania</taxon>
    </lineage>
</organism>
<dbReference type="Ensembl" id="ENSGWIT00000019049.1">
    <property type="protein sequence ID" value="ENSGWIP00000017258.1"/>
    <property type="gene ID" value="ENSGWIG00000009368.1"/>
</dbReference>
<sequence>MNGHTTCVRLLLDEPGGSDLLLCGQEESIQCLLEQEASVLLGDHRGQTAIHLAAARGHAHFLSELLCSAHSEPQATPPLMDHSGYTPLHWACYYGHDGCVEVLLEQRGCRCLSGNPFTPLHCAVANDHEACATLLLDAMGSGITECRDMKGRTPLHAAAFSGHMDCVQLLLSHDAPVDAEDEDGRTAVMMAAQKGRLGALDLLLNSATLSLMDKAGNNALHLACSNGKEECVLLILEKLSDTSIINAPNAALQTPLHLAARSGLKHAVQELLKSGANVQTVDENGLSPALACAPSRAVAECLALILASMMPFCSPSSSGLPSPGPALRQLPPQGPKAPVAHPRGPPGTRNCSRPSSEGTTENDSEDSETF</sequence>
<dbReference type="PRINTS" id="PR01415">
    <property type="entry name" value="ANKYRIN"/>
</dbReference>
<feature type="repeat" description="ANK" evidence="1">
    <location>
        <begin position="215"/>
        <end position="247"/>
    </location>
</feature>
<gene>
    <name evidence="3" type="primary">ankrd44</name>
</gene>
<dbReference type="PANTHER" id="PTHR24121">
    <property type="entry name" value="NO MECHANORECEPTOR POTENTIAL C, ISOFORM D-RELATED"/>
    <property type="match status" value="1"/>
</dbReference>
<dbReference type="SMART" id="SM00248">
    <property type="entry name" value="ANK"/>
    <property type="match status" value="7"/>
</dbReference>